<dbReference type="PANTHER" id="PTHR10366">
    <property type="entry name" value="NAD DEPENDENT EPIMERASE/DEHYDRATASE"/>
    <property type="match status" value="1"/>
</dbReference>
<gene>
    <name evidence="4" type="ORF">GFSPODELE1_LOCUS7304</name>
</gene>
<name>A0ABP1DNM4_9APHY</name>
<proteinExistence type="inferred from homology"/>
<dbReference type="Gene3D" id="3.40.50.720">
    <property type="entry name" value="NAD(P)-binding Rossmann-like Domain"/>
    <property type="match status" value="1"/>
</dbReference>
<dbReference type="SUPFAM" id="SSF51735">
    <property type="entry name" value="NAD(P)-binding Rossmann-fold domains"/>
    <property type="match status" value="1"/>
</dbReference>
<evidence type="ECO:0000259" key="3">
    <source>
        <dbReference type="Pfam" id="PF01370"/>
    </source>
</evidence>
<evidence type="ECO:0000313" key="4">
    <source>
        <dbReference type="EMBL" id="CAL1709335.1"/>
    </source>
</evidence>
<accession>A0ABP1DNM4</accession>
<dbReference type="InterPro" id="IPR001509">
    <property type="entry name" value="Epimerase_deHydtase"/>
</dbReference>
<keyword evidence="5" id="KW-1185">Reference proteome</keyword>
<comment type="similarity">
    <text evidence="2">Belongs to the NAD(P)-dependent epimerase/dehydratase family. Dihydroflavonol-4-reductase subfamily.</text>
</comment>
<protein>
    <recommendedName>
        <fullName evidence="3">NAD-dependent epimerase/dehydratase domain-containing protein</fullName>
    </recommendedName>
</protein>
<evidence type="ECO:0000256" key="2">
    <source>
        <dbReference type="ARBA" id="ARBA00023445"/>
    </source>
</evidence>
<evidence type="ECO:0000313" key="5">
    <source>
        <dbReference type="Proteomes" id="UP001497453"/>
    </source>
</evidence>
<dbReference type="InterPro" id="IPR036291">
    <property type="entry name" value="NAD(P)-bd_dom_sf"/>
</dbReference>
<reference evidence="5" key="1">
    <citation type="submission" date="2024-04" db="EMBL/GenBank/DDBJ databases">
        <authorList>
            <person name="Shaw F."/>
            <person name="Minotto A."/>
        </authorList>
    </citation>
    <scope>NUCLEOTIDE SEQUENCE [LARGE SCALE GENOMIC DNA]</scope>
</reference>
<sequence length="343" mass="37675">MPIANSGKVLATGANGYIAIWVVKALLEQGYSVRGTVRSESKGTHLKERFKSYGDKLEVVVVEDITKEGAFDEAVKGVDVVEHMASPFHFNAEDPNELITPAVAGTSGVLQSALLHGKDVKRIVVLASTAAILETNRSAPVVFTEDDWNNHAIQQVETKGKDASPADKYQASKTLAEKAAWAFYEQHKNEVKWDLVVLNPPFVFGPVLHAVDSPESLNTSAKEWYYNVVKGRLDQEALANSGSSYVDVRDLAEAHVLAIRKEEASGNRIIISAGAFKWQDWVNASRLVAPELPPGNTSYKREKAVHQRSYDNSKAAKLLQLPYRTLEATAADCIADFKQKGWL</sequence>
<dbReference type="Proteomes" id="UP001497453">
    <property type="component" value="Chromosome 5"/>
</dbReference>
<dbReference type="Pfam" id="PF01370">
    <property type="entry name" value="Epimerase"/>
    <property type="match status" value="1"/>
</dbReference>
<keyword evidence="1" id="KW-0560">Oxidoreductase</keyword>
<dbReference type="CDD" id="cd05227">
    <property type="entry name" value="AR_SDR_e"/>
    <property type="match status" value="1"/>
</dbReference>
<feature type="domain" description="NAD-dependent epimerase/dehydratase" evidence="3">
    <location>
        <begin position="9"/>
        <end position="267"/>
    </location>
</feature>
<dbReference type="EMBL" id="OZ037948">
    <property type="protein sequence ID" value="CAL1709335.1"/>
    <property type="molecule type" value="Genomic_DNA"/>
</dbReference>
<dbReference type="InterPro" id="IPR050425">
    <property type="entry name" value="NAD(P)_dehydrat-like"/>
</dbReference>
<organism evidence="4 5">
    <name type="scientific">Somion occarium</name>
    <dbReference type="NCBI Taxonomy" id="3059160"/>
    <lineage>
        <taxon>Eukaryota</taxon>
        <taxon>Fungi</taxon>
        <taxon>Dikarya</taxon>
        <taxon>Basidiomycota</taxon>
        <taxon>Agaricomycotina</taxon>
        <taxon>Agaricomycetes</taxon>
        <taxon>Polyporales</taxon>
        <taxon>Cerrenaceae</taxon>
        <taxon>Somion</taxon>
    </lineage>
</organism>
<evidence type="ECO:0000256" key="1">
    <source>
        <dbReference type="ARBA" id="ARBA00023002"/>
    </source>
</evidence>
<dbReference type="PANTHER" id="PTHR10366:SF564">
    <property type="entry name" value="STEROL-4-ALPHA-CARBOXYLATE 3-DEHYDROGENASE, DECARBOXYLATING"/>
    <property type="match status" value="1"/>
</dbReference>